<evidence type="ECO:0000256" key="1">
    <source>
        <dbReference type="ARBA" id="ARBA00022649"/>
    </source>
</evidence>
<dbReference type="GO" id="GO:0016787">
    <property type="term" value="F:hydrolase activity"/>
    <property type="evidence" value="ECO:0007669"/>
    <property type="project" value="UniProtKB-KW"/>
</dbReference>
<dbReference type="SUPFAM" id="SSF88723">
    <property type="entry name" value="PIN domain-like"/>
    <property type="match status" value="1"/>
</dbReference>
<sequence length="145" mass="15729">MIDLKPLVIDTHAVLWWVLDSPRLSEVAASRMREAIDAGQPLHVSAYSLLELRYAAEKPATRKGHISPELHDAIVAEITSDESVFTVADMSAAIIAHLGTGALARDTGPNDPGDRVILATAIELGADIVTADKLLQREDHITFVW</sequence>
<keyword evidence="2 6" id="KW-0540">Nuclease</keyword>
<dbReference type="GO" id="GO:0000287">
    <property type="term" value="F:magnesium ion binding"/>
    <property type="evidence" value="ECO:0007669"/>
    <property type="project" value="UniProtKB-UniRule"/>
</dbReference>
<dbReference type="RefSeq" id="WP_179658590.1">
    <property type="nucleotide sequence ID" value="NZ_JACBZR010000001.1"/>
</dbReference>
<dbReference type="Gene3D" id="3.40.50.1010">
    <property type="entry name" value="5'-nuclease"/>
    <property type="match status" value="1"/>
</dbReference>
<dbReference type="Proteomes" id="UP000564496">
    <property type="component" value="Unassembled WGS sequence"/>
</dbReference>
<dbReference type="InterPro" id="IPR022907">
    <property type="entry name" value="VapC_family"/>
</dbReference>
<dbReference type="AlphaFoldDB" id="A0A7Z0ISW8"/>
<evidence type="ECO:0000256" key="4">
    <source>
        <dbReference type="ARBA" id="ARBA00022801"/>
    </source>
</evidence>
<dbReference type="Pfam" id="PF01850">
    <property type="entry name" value="PIN"/>
    <property type="match status" value="1"/>
</dbReference>
<gene>
    <name evidence="6" type="primary">vapC</name>
    <name evidence="8" type="ORF">BJ988_002850</name>
</gene>
<feature type="domain" description="PIN" evidence="7">
    <location>
        <begin position="8"/>
        <end position="137"/>
    </location>
</feature>
<keyword evidence="4 6" id="KW-0378">Hydrolase</keyword>
<comment type="caution">
    <text evidence="8">The sequence shown here is derived from an EMBL/GenBank/DDBJ whole genome shotgun (WGS) entry which is preliminary data.</text>
</comment>
<dbReference type="GO" id="GO:0090729">
    <property type="term" value="F:toxin activity"/>
    <property type="evidence" value="ECO:0007669"/>
    <property type="project" value="UniProtKB-KW"/>
</dbReference>
<proteinExistence type="inferred from homology"/>
<name>A0A7Z0ISW8_9ACTN</name>
<comment type="similarity">
    <text evidence="6">Belongs to the PINc/VapC protein family.</text>
</comment>
<keyword evidence="9" id="KW-1185">Reference proteome</keyword>
<organism evidence="8 9">
    <name type="scientific">Nocardioides panzhihuensis</name>
    <dbReference type="NCBI Taxonomy" id="860243"/>
    <lineage>
        <taxon>Bacteria</taxon>
        <taxon>Bacillati</taxon>
        <taxon>Actinomycetota</taxon>
        <taxon>Actinomycetes</taxon>
        <taxon>Propionibacteriales</taxon>
        <taxon>Nocardioidaceae</taxon>
        <taxon>Nocardioides</taxon>
    </lineage>
</organism>
<dbReference type="EMBL" id="JACBZR010000001">
    <property type="protein sequence ID" value="NYI78202.1"/>
    <property type="molecule type" value="Genomic_DNA"/>
</dbReference>
<feature type="binding site" evidence="6">
    <location>
        <position position="10"/>
    </location>
    <ligand>
        <name>Mg(2+)</name>
        <dbReference type="ChEBI" id="CHEBI:18420"/>
    </ligand>
</feature>
<evidence type="ECO:0000256" key="6">
    <source>
        <dbReference type="HAMAP-Rule" id="MF_00265"/>
    </source>
</evidence>
<evidence type="ECO:0000259" key="7">
    <source>
        <dbReference type="Pfam" id="PF01850"/>
    </source>
</evidence>
<reference evidence="8 9" key="1">
    <citation type="submission" date="2020-07" db="EMBL/GenBank/DDBJ databases">
        <title>Sequencing the genomes of 1000 actinobacteria strains.</title>
        <authorList>
            <person name="Klenk H.-P."/>
        </authorList>
    </citation>
    <scope>NUCLEOTIDE SEQUENCE [LARGE SCALE GENOMIC DNA]</scope>
    <source>
        <strain evidence="8 9">DSM 26487</strain>
    </source>
</reference>
<dbReference type="EC" id="3.1.-.-" evidence="6"/>
<evidence type="ECO:0000256" key="5">
    <source>
        <dbReference type="ARBA" id="ARBA00022842"/>
    </source>
</evidence>
<keyword evidence="5 6" id="KW-0460">Magnesium</keyword>
<dbReference type="InterPro" id="IPR029060">
    <property type="entry name" value="PIN-like_dom_sf"/>
</dbReference>
<evidence type="ECO:0000256" key="2">
    <source>
        <dbReference type="ARBA" id="ARBA00022722"/>
    </source>
</evidence>
<accession>A0A7Z0ISW8</accession>
<comment type="function">
    <text evidence="6">Toxic component of a toxin-antitoxin (TA) system. An RNase.</text>
</comment>
<feature type="binding site" evidence="6">
    <location>
        <position position="114"/>
    </location>
    <ligand>
        <name>Mg(2+)</name>
        <dbReference type="ChEBI" id="CHEBI:18420"/>
    </ligand>
</feature>
<dbReference type="HAMAP" id="MF_00265">
    <property type="entry name" value="VapC_Nob1"/>
    <property type="match status" value="1"/>
</dbReference>
<keyword evidence="1 6" id="KW-1277">Toxin-antitoxin system</keyword>
<keyword evidence="6" id="KW-0800">Toxin</keyword>
<evidence type="ECO:0000313" key="8">
    <source>
        <dbReference type="EMBL" id="NYI78202.1"/>
    </source>
</evidence>
<evidence type="ECO:0000256" key="3">
    <source>
        <dbReference type="ARBA" id="ARBA00022723"/>
    </source>
</evidence>
<protein>
    <recommendedName>
        <fullName evidence="6">Ribonuclease VapC</fullName>
        <shortName evidence="6">RNase VapC</shortName>
        <ecNumber evidence="6">3.1.-.-</ecNumber>
    </recommendedName>
    <alternativeName>
        <fullName evidence="6">Toxin VapC</fullName>
    </alternativeName>
</protein>
<evidence type="ECO:0000313" key="9">
    <source>
        <dbReference type="Proteomes" id="UP000564496"/>
    </source>
</evidence>
<dbReference type="InterPro" id="IPR002716">
    <property type="entry name" value="PIN_dom"/>
</dbReference>
<keyword evidence="3 6" id="KW-0479">Metal-binding</keyword>
<dbReference type="GO" id="GO:0004540">
    <property type="term" value="F:RNA nuclease activity"/>
    <property type="evidence" value="ECO:0007669"/>
    <property type="project" value="InterPro"/>
</dbReference>
<comment type="cofactor">
    <cofactor evidence="6">
        <name>Mg(2+)</name>
        <dbReference type="ChEBI" id="CHEBI:18420"/>
    </cofactor>
</comment>